<gene>
    <name evidence="2" type="ORF">D9V41_10560</name>
</gene>
<protein>
    <submittedName>
        <fullName evidence="2">Uncharacterized protein</fullName>
    </submittedName>
</protein>
<sequence length="82" mass="8766">MGAQLITDLDRFIGARSGYRPDMTSAPHEHDDGKDQDSGDGRQPANQGPVPPEPEEMPDTGEGTLAPEMGDGDVEEERGHHG</sequence>
<evidence type="ECO:0000313" key="3">
    <source>
        <dbReference type="Proteomes" id="UP000282515"/>
    </source>
</evidence>
<comment type="caution">
    <text evidence="2">The sequence shown here is derived from an EMBL/GenBank/DDBJ whole genome shotgun (WGS) entry which is preliminary data.</text>
</comment>
<feature type="region of interest" description="Disordered" evidence="1">
    <location>
        <begin position="1"/>
        <end position="82"/>
    </location>
</feature>
<name>A0A3L8PK09_9ACTN</name>
<organism evidence="2 3">
    <name type="scientific">Aeromicrobium phragmitis</name>
    <dbReference type="NCBI Taxonomy" id="2478914"/>
    <lineage>
        <taxon>Bacteria</taxon>
        <taxon>Bacillati</taxon>
        <taxon>Actinomycetota</taxon>
        <taxon>Actinomycetes</taxon>
        <taxon>Propionibacteriales</taxon>
        <taxon>Nocardioidaceae</taxon>
        <taxon>Aeromicrobium</taxon>
    </lineage>
</organism>
<dbReference type="Proteomes" id="UP000282515">
    <property type="component" value="Unassembled WGS sequence"/>
</dbReference>
<dbReference type="EMBL" id="RDBF01000007">
    <property type="protein sequence ID" value="RLV55524.1"/>
    <property type="molecule type" value="Genomic_DNA"/>
</dbReference>
<dbReference type="AlphaFoldDB" id="A0A3L8PK09"/>
<accession>A0A3L8PK09</accession>
<keyword evidence="3" id="KW-1185">Reference proteome</keyword>
<feature type="compositionally biased region" description="Basic and acidic residues" evidence="1">
    <location>
        <begin position="27"/>
        <end position="40"/>
    </location>
</feature>
<evidence type="ECO:0000313" key="2">
    <source>
        <dbReference type="EMBL" id="RLV55524.1"/>
    </source>
</evidence>
<evidence type="ECO:0000256" key="1">
    <source>
        <dbReference type="SAM" id="MobiDB-lite"/>
    </source>
</evidence>
<reference evidence="2 3" key="1">
    <citation type="submission" date="2018-10" db="EMBL/GenBank/DDBJ databases">
        <title>Aeromicrobium sp. 9W16Y-2 whole genome shotgun sequence.</title>
        <authorList>
            <person name="Li F."/>
        </authorList>
    </citation>
    <scope>NUCLEOTIDE SEQUENCE [LARGE SCALE GENOMIC DNA]</scope>
    <source>
        <strain evidence="2 3">9W16Y-2</strain>
    </source>
</reference>
<proteinExistence type="predicted"/>